<comment type="caution">
    <text evidence="2">The sequence shown here is derived from an EMBL/GenBank/DDBJ whole genome shotgun (WGS) entry which is preliminary data.</text>
</comment>
<gene>
    <name evidence="1" type="ORF">Dpo_5c00590</name>
    <name evidence="2" type="ORF">Dpo_5c00720</name>
</gene>
<proteinExistence type="predicted"/>
<evidence type="ECO:0000313" key="2">
    <source>
        <dbReference type="EMBL" id="EMS79149.1"/>
    </source>
</evidence>
<dbReference type="RefSeq" id="WP_006966237.1">
    <property type="nucleotide sequence ID" value="NZ_APJX01000005.1"/>
</dbReference>
<protein>
    <recommendedName>
        <fullName evidence="4">DUF1902 domain-containing protein</fullName>
    </recommendedName>
</protein>
<dbReference type="Proteomes" id="UP000014216">
    <property type="component" value="Unassembled WGS sequence"/>
</dbReference>
<reference evidence="2 3" key="1">
    <citation type="journal article" date="2013" name="Genome Announc.">
        <title>Draft Genome Sequence of Desulfotignum phosphitoxidans DSM 13687 Strain FiPS-3.</title>
        <authorList>
            <person name="Poehlein A."/>
            <person name="Daniel R."/>
            <person name="Simeonova D.D."/>
        </authorList>
    </citation>
    <scope>NUCLEOTIDE SEQUENCE [LARGE SCALE GENOMIC DNA]</scope>
    <source>
        <strain evidence="2 3">DSM 13687</strain>
    </source>
</reference>
<dbReference type="InterPro" id="IPR035069">
    <property type="entry name" value="TTHA1013/TTHA0281-like"/>
</dbReference>
<dbReference type="OrthoDB" id="573854at2"/>
<evidence type="ECO:0008006" key="4">
    <source>
        <dbReference type="Google" id="ProtNLM"/>
    </source>
</evidence>
<evidence type="ECO:0000313" key="1">
    <source>
        <dbReference type="EMBL" id="EMS79136.1"/>
    </source>
</evidence>
<dbReference type="EMBL" id="APJX01000005">
    <property type="protein sequence ID" value="EMS79149.1"/>
    <property type="molecule type" value="Genomic_DNA"/>
</dbReference>
<dbReference type="EMBL" id="APJX01000005">
    <property type="protein sequence ID" value="EMS79136.1"/>
    <property type="molecule type" value="Genomic_DNA"/>
</dbReference>
<evidence type="ECO:0000313" key="3">
    <source>
        <dbReference type="Proteomes" id="UP000014216"/>
    </source>
</evidence>
<name>S0G139_9BACT</name>
<keyword evidence="3" id="KW-1185">Reference proteome</keyword>
<organism evidence="2 3">
    <name type="scientific">Desulfotignum phosphitoxidans DSM 13687</name>
    <dbReference type="NCBI Taxonomy" id="1286635"/>
    <lineage>
        <taxon>Bacteria</taxon>
        <taxon>Pseudomonadati</taxon>
        <taxon>Thermodesulfobacteriota</taxon>
        <taxon>Desulfobacteria</taxon>
        <taxon>Desulfobacterales</taxon>
        <taxon>Desulfobacteraceae</taxon>
        <taxon>Desulfotignum</taxon>
    </lineage>
</organism>
<sequence length="126" mass="14583">MAKVLKKSNDISFTTNVLVTKEDGLFVAHCLELDIVAVGETFDDAQREIVSLICAQIDYAFTNDNLDNLFHPAPPEAWQKFYKCNEQVERKYKIRHSMKNRTNPEKIIPPWLITKTCEPPNTFFYA</sequence>
<accession>S0G139</accession>
<dbReference type="SUPFAM" id="SSF143100">
    <property type="entry name" value="TTHA1013/TTHA0281-like"/>
    <property type="match status" value="1"/>
</dbReference>
<dbReference type="AlphaFoldDB" id="S0G139"/>